<comment type="similarity">
    <text evidence="2">Belongs to the ATP-dependent AMP-binding enzyme family.</text>
</comment>
<keyword evidence="4" id="KW-0597">Phosphoprotein</keyword>
<dbReference type="SMART" id="SM00823">
    <property type="entry name" value="PKS_PP"/>
    <property type="match status" value="2"/>
</dbReference>
<dbReference type="InterPro" id="IPR000873">
    <property type="entry name" value="AMP-dep_synth/lig_dom"/>
</dbReference>
<organism evidence="6 7">
    <name type="scientific">Pedobacter cryoconitis</name>
    <dbReference type="NCBI Taxonomy" id="188932"/>
    <lineage>
        <taxon>Bacteria</taxon>
        <taxon>Pseudomonadati</taxon>
        <taxon>Bacteroidota</taxon>
        <taxon>Sphingobacteriia</taxon>
        <taxon>Sphingobacteriales</taxon>
        <taxon>Sphingobacteriaceae</taxon>
        <taxon>Pedobacter</taxon>
    </lineage>
</organism>
<dbReference type="PROSITE" id="PS50075">
    <property type="entry name" value="CARRIER"/>
    <property type="match status" value="2"/>
</dbReference>
<dbReference type="SUPFAM" id="SSF47336">
    <property type="entry name" value="ACP-like"/>
    <property type="match status" value="2"/>
</dbReference>
<dbReference type="InterPro" id="IPR023213">
    <property type="entry name" value="CAT-like_dom_sf"/>
</dbReference>
<dbReference type="InterPro" id="IPR006162">
    <property type="entry name" value="Ppantetheine_attach_site"/>
</dbReference>
<dbReference type="InterPro" id="IPR036736">
    <property type="entry name" value="ACP-like_sf"/>
</dbReference>
<gene>
    <name evidence="6" type="ORF">HDF25_004190</name>
</gene>
<dbReference type="GO" id="GO:0043041">
    <property type="term" value="P:amino acid activation for nonribosomal peptide biosynthetic process"/>
    <property type="evidence" value="ECO:0007669"/>
    <property type="project" value="TreeGrafter"/>
</dbReference>
<feature type="non-terminal residue" evidence="6">
    <location>
        <position position="1"/>
    </location>
</feature>
<dbReference type="Pfam" id="PF00550">
    <property type="entry name" value="PP-binding"/>
    <property type="match status" value="2"/>
</dbReference>
<dbReference type="InterPro" id="IPR001242">
    <property type="entry name" value="Condensation_dom"/>
</dbReference>
<dbReference type="NCBIfam" id="TIGR01733">
    <property type="entry name" value="AA-adenyl-dom"/>
    <property type="match status" value="1"/>
</dbReference>
<dbReference type="Pfam" id="PF00501">
    <property type="entry name" value="AMP-binding"/>
    <property type="match status" value="1"/>
</dbReference>
<evidence type="ECO:0000313" key="7">
    <source>
        <dbReference type="Proteomes" id="UP000521017"/>
    </source>
</evidence>
<dbReference type="PROSITE" id="PS00455">
    <property type="entry name" value="AMP_BINDING"/>
    <property type="match status" value="1"/>
</dbReference>
<dbReference type="SUPFAM" id="SSF53474">
    <property type="entry name" value="alpha/beta-Hydrolases"/>
    <property type="match status" value="1"/>
</dbReference>
<dbReference type="CDD" id="cd05930">
    <property type="entry name" value="A_NRPS"/>
    <property type="match status" value="1"/>
</dbReference>
<protein>
    <submittedName>
        <fullName evidence="6">Amino acid adenylation domain-containing protein</fullName>
    </submittedName>
</protein>
<dbReference type="PANTHER" id="PTHR45527:SF1">
    <property type="entry name" value="FATTY ACID SYNTHASE"/>
    <property type="match status" value="1"/>
</dbReference>
<dbReference type="SUPFAM" id="SSF56801">
    <property type="entry name" value="Acetyl-CoA synthetase-like"/>
    <property type="match status" value="2"/>
</dbReference>
<dbReference type="InterPro" id="IPR025110">
    <property type="entry name" value="AMP-bd_C"/>
</dbReference>
<dbReference type="Gene3D" id="1.10.1200.10">
    <property type="entry name" value="ACP-like"/>
    <property type="match status" value="2"/>
</dbReference>
<dbReference type="Pfam" id="PF00975">
    <property type="entry name" value="Thioesterase"/>
    <property type="match status" value="1"/>
</dbReference>
<proteinExistence type="inferred from homology"/>
<dbReference type="FunFam" id="1.10.1200.10:FF:000005">
    <property type="entry name" value="Nonribosomal peptide synthetase 1"/>
    <property type="match status" value="2"/>
</dbReference>
<dbReference type="GO" id="GO:0003824">
    <property type="term" value="F:catalytic activity"/>
    <property type="evidence" value="ECO:0007669"/>
    <property type="project" value="InterPro"/>
</dbReference>
<dbReference type="Gene3D" id="3.30.559.30">
    <property type="entry name" value="Nonribosomal peptide synthetase, condensation domain"/>
    <property type="match status" value="1"/>
</dbReference>
<dbReference type="InterPro" id="IPR045851">
    <property type="entry name" value="AMP-bd_C_sf"/>
</dbReference>
<dbReference type="InterPro" id="IPR010071">
    <property type="entry name" value="AA_adenyl_dom"/>
</dbReference>
<dbReference type="FunFam" id="3.40.50.12780:FF:000012">
    <property type="entry name" value="Non-ribosomal peptide synthetase"/>
    <property type="match status" value="1"/>
</dbReference>
<feature type="domain" description="Carrier" evidence="5">
    <location>
        <begin position="91"/>
        <end position="166"/>
    </location>
</feature>
<dbReference type="RefSeq" id="WP_184628287.1">
    <property type="nucleotide sequence ID" value="NZ_JACHCC010000012.1"/>
</dbReference>
<dbReference type="InterPro" id="IPR029058">
    <property type="entry name" value="AB_hydrolase_fold"/>
</dbReference>
<name>A0A7X0J6T3_9SPHI</name>
<evidence type="ECO:0000256" key="4">
    <source>
        <dbReference type="ARBA" id="ARBA00022553"/>
    </source>
</evidence>
<keyword evidence="3" id="KW-0596">Phosphopantetheine</keyword>
<dbReference type="Gene3D" id="3.30.300.30">
    <property type="match status" value="2"/>
</dbReference>
<dbReference type="CDD" id="cd19531">
    <property type="entry name" value="LCL_NRPS-like"/>
    <property type="match status" value="1"/>
</dbReference>
<dbReference type="Pfam" id="PF13193">
    <property type="entry name" value="AMP-binding_C"/>
    <property type="match status" value="2"/>
</dbReference>
<dbReference type="SUPFAM" id="SSF52777">
    <property type="entry name" value="CoA-dependent acyltransferases"/>
    <property type="match status" value="2"/>
</dbReference>
<dbReference type="EMBL" id="JACHCC010000012">
    <property type="protein sequence ID" value="MBB6502013.1"/>
    <property type="molecule type" value="Genomic_DNA"/>
</dbReference>
<sequence>VLEKSGLVRQSVVVAKTDATGNKQLVGYVVVQDVLNKEAIQTQLRAYLPEYMVPALWVEVAEIPLTVNGKVNRKALPDPDLSAQRNVAYVAPGNETEQKLAEIWQELLGIEQAGIHDNFFELGGHSLLVTRLLATIRKELKTELAVKDIFIYPTIAALSVQIQASGSSTLLPAITVQPRSSRIPLSFSQERLWFIDQLEGSTHYHMPLVLRLKGALNQQALEYALQSIINRHEVLRTVLREEEGVAYQQVLEPDQWSLSVIEETEDPDRAITSFVEHPFRLDEDHMVRAAIVASGADENVLVIVMHHIASDGWSLSVMVKELSEFYSAYVEKRVAQLEPLTVQYADYALWQRMYVAGNVLQLQQDYWQKQLAGVEILQLPTDYARPAVLSTNGAMADFRIDIKLANQLNEFSQEHGITLFMTLLSAFKVLLYRYSNQEDICVGTLLAGRKQQEVESLVGYFINTLAVRSDLSGTPSFSDLVQRVKSTLLQGYEYQDMPFEKALEVAAVNRDLSRNPLFQVMFILQNTPDNTGLVFGDLQVAEEETAYTPSPFDMSVAITEEKEGLNINISYCTDLFQEETILRMMGHYRHLLQSIIAEPFQQINTLSMLPSAETELLKGMFSGPVVDYPKEKTVMVLFEEWVSKTPDAIALVFEGERLTYLELDKRVNQLAHYLRKRAVHSDQLIGICIERSPAMLISILAVWKAGGAYVPIDPGYPADRMLYLLEDSGASLIISSNRSRKNLPESVQDAVISIDDYELLNDQPLTAPDNRTAPENLCYVIYTSGSTGKPKGVLVEHRGMLNHLFAKINELQMDNHTILSYTASYTFDISVWQMFCALLCGGCTVVYADHLILQPAALIEQVDADRVSILELVPSYLAAVLQEETTVKLNSLRYLLVTGEAVSQSLLAQWFNHKDYCCIPVVNAYGPTEASDDITHHFMYNTPSGSNVPLGKTIQNLSIYIFDSYGQICPLGVPGEICVSGVGVSRGYLNREDLTREKFVPDPLRPNERMYKTGDLGRWLTDGSIEYLGRLDDQVKIRGYRIELGEIEHLLNHHPQVQQSVVIARADAQGVKRLVGYIVPSETVNREDIITYLKISLPEYMIPMLVELEQLPLTSNGKIDKHSLPEPESSLLSTHVYVAPRNAVEEMLAAIWHELLEMEQVGVNDNFFELGGHSLIVIRMLSRIRKLGYKIHLSELMIHKTIAEQAAVLSGDRNPGTAERGKLNNEHIRLLNEAEGGEPVFIIPGGVGIVDGYDRMAKVMEKSGPVYGLSMMGTFNGEIPLDSLEEIAAQNIKWIKQIQAEGPYRIVGHSFGGWVAYEMVKQFEAIDEQVSFAAIMDVSPRPDVLPSGDARLMKDTVEYLEVFEIIVPGAPYPDWLEAFRSELESLPEADKRSFMLNFIVAQYRQFKTHSQDELMLVYLLVFNSTIYNYTSSGKVNATLTIVSADRQKWINEGFDESLGWDAYTGEVIKVNAPGDHFNMIDDENGKALGNSLNTVIAGTNVTDYN</sequence>
<dbReference type="PANTHER" id="PTHR45527">
    <property type="entry name" value="NONRIBOSOMAL PEPTIDE SYNTHETASE"/>
    <property type="match status" value="1"/>
</dbReference>
<dbReference type="GO" id="GO:0031177">
    <property type="term" value="F:phosphopantetheine binding"/>
    <property type="evidence" value="ECO:0007669"/>
    <property type="project" value="InterPro"/>
</dbReference>
<dbReference type="InterPro" id="IPR009081">
    <property type="entry name" value="PP-bd_ACP"/>
</dbReference>
<dbReference type="GO" id="GO:0005737">
    <property type="term" value="C:cytoplasm"/>
    <property type="evidence" value="ECO:0007669"/>
    <property type="project" value="TreeGrafter"/>
</dbReference>
<comment type="caution">
    <text evidence="6">The sequence shown here is derived from an EMBL/GenBank/DDBJ whole genome shotgun (WGS) entry which is preliminary data.</text>
</comment>
<evidence type="ECO:0000256" key="3">
    <source>
        <dbReference type="ARBA" id="ARBA00022450"/>
    </source>
</evidence>
<evidence type="ECO:0000313" key="6">
    <source>
        <dbReference type="EMBL" id="MBB6502013.1"/>
    </source>
</evidence>
<dbReference type="Gene3D" id="2.30.38.10">
    <property type="entry name" value="Luciferase, Domain 3"/>
    <property type="match status" value="1"/>
</dbReference>
<dbReference type="FunFam" id="3.40.50.980:FF:000001">
    <property type="entry name" value="Non-ribosomal peptide synthetase"/>
    <property type="match status" value="1"/>
</dbReference>
<feature type="domain" description="Carrier" evidence="5">
    <location>
        <begin position="1139"/>
        <end position="1213"/>
    </location>
</feature>
<dbReference type="GO" id="GO:0044550">
    <property type="term" value="P:secondary metabolite biosynthetic process"/>
    <property type="evidence" value="ECO:0007669"/>
    <property type="project" value="UniProtKB-ARBA"/>
</dbReference>
<accession>A0A7X0J6T3</accession>
<dbReference type="Pfam" id="PF00668">
    <property type="entry name" value="Condensation"/>
    <property type="match status" value="1"/>
</dbReference>
<dbReference type="FunFam" id="3.30.300.30:FF:000010">
    <property type="entry name" value="Enterobactin synthetase component F"/>
    <property type="match status" value="1"/>
</dbReference>
<evidence type="ECO:0000259" key="5">
    <source>
        <dbReference type="PROSITE" id="PS50075"/>
    </source>
</evidence>
<dbReference type="Gene3D" id="3.30.559.10">
    <property type="entry name" value="Chloramphenicol acetyltransferase-like domain"/>
    <property type="match status" value="1"/>
</dbReference>
<comment type="cofactor">
    <cofactor evidence="1">
        <name>pantetheine 4'-phosphate</name>
        <dbReference type="ChEBI" id="CHEBI:47942"/>
    </cofactor>
</comment>
<evidence type="ECO:0000256" key="1">
    <source>
        <dbReference type="ARBA" id="ARBA00001957"/>
    </source>
</evidence>
<dbReference type="InterPro" id="IPR020845">
    <property type="entry name" value="AMP-binding_CS"/>
</dbReference>
<dbReference type="PROSITE" id="PS00012">
    <property type="entry name" value="PHOSPHOPANTETHEINE"/>
    <property type="match status" value="2"/>
</dbReference>
<reference evidence="6 7" key="1">
    <citation type="submission" date="2020-08" db="EMBL/GenBank/DDBJ databases">
        <title>Genomic Encyclopedia of Type Strains, Phase IV (KMG-V): Genome sequencing to study the core and pangenomes of soil and plant-associated prokaryotes.</title>
        <authorList>
            <person name="Whitman W."/>
        </authorList>
    </citation>
    <scope>NUCLEOTIDE SEQUENCE [LARGE SCALE GENOMIC DNA]</scope>
    <source>
        <strain evidence="6 7">M2T3</strain>
    </source>
</reference>
<dbReference type="Proteomes" id="UP000521017">
    <property type="component" value="Unassembled WGS sequence"/>
</dbReference>
<dbReference type="Gene3D" id="3.40.50.1820">
    <property type="entry name" value="alpha/beta hydrolase"/>
    <property type="match status" value="1"/>
</dbReference>
<evidence type="ECO:0000256" key="2">
    <source>
        <dbReference type="ARBA" id="ARBA00006432"/>
    </source>
</evidence>
<dbReference type="InterPro" id="IPR020806">
    <property type="entry name" value="PKS_PP-bd"/>
</dbReference>
<dbReference type="Gene3D" id="3.40.50.980">
    <property type="match status" value="2"/>
</dbReference>
<dbReference type="FunFam" id="2.30.38.10:FF:000001">
    <property type="entry name" value="Non-ribosomal peptide synthetase PvdI"/>
    <property type="match status" value="1"/>
</dbReference>
<dbReference type="InterPro" id="IPR001031">
    <property type="entry name" value="Thioesterase"/>
</dbReference>